<proteinExistence type="inferred from homology"/>
<dbReference type="Proteomes" id="UP000320693">
    <property type="component" value="Unassembled WGS sequence"/>
</dbReference>
<sequence length="427" mass="47587">MREAVDLAVSPRESLDVRYRRFGPVSSAGFGPLRVVWLLGPEANRFVFAHSELFGWREAFDPLVVVDGETALIVSDGADHERRRRLVMPAFTRHAIDGYAEIIRSNVDAAIDTWQPGQVLNLYTEMRRVIRRSTIATLFGPRLAEEEPELGRLLQHALAVVDRLAPWQQLQRLGAPSWRRAVASRAEVAARVQAEIERRRREPDADAYDVLARLMNSQDGDRSGLHDVEIVDQVISLIAAGYETTSAAAAWAMHALITDPQLARRVSAAAEDTGRSLTRPAEWRCVDGLVSEVLRLHPPAVLTARKVLESFEFDGVQVPARSTLLISPYLTHRLPELWPRPLQLDPDRWNPTAPDHRRPGPHEFLPFGGGSHRCIGAAFATVELTVLLECVARRVTLSPEPSDMTPVGLAAMRPRRGPFARVVAVDR</sequence>
<evidence type="ECO:0000313" key="10">
    <source>
        <dbReference type="Proteomes" id="UP000320693"/>
    </source>
</evidence>
<comment type="caution">
    <text evidence="9">The sequence shown here is derived from an EMBL/GenBank/DDBJ whole genome shotgun (WGS) entry which is preliminary data.</text>
</comment>
<comment type="similarity">
    <text evidence="2 8">Belongs to the cytochrome P450 family.</text>
</comment>
<evidence type="ECO:0000256" key="8">
    <source>
        <dbReference type="RuleBase" id="RU000461"/>
    </source>
</evidence>
<dbReference type="SUPFAM" id="SSF48264">
    <property type="entry name" value="Cytochrome P450"/>
    <property type="match status" value="1"/>
</dbReference>
<dbReference type="InterPro" id="IPR002401">
    <property type="entry name" value="Cyt_P450_E_grp-I"/>
</dbReference>
<comment type="cofactor">
    <cofactor evidence="1">
        <name>heme</name>
        <dbReference type="ChEBI" id="CHEBI:30413"/>
    </cofactor>
</comment>
<dbReference type="PRINTS" id="PR00463">
    <property type="entry name" value="EP450I"/>
</dbReference>
<evidence type="ECO:0000256" key="3">
    <source>
        <dbReference type="ARBA" id="ARBA00022617"/>
    </source>
</evidence>
<keyword evidence="6 8" id="KW-0408">Iron</keyword>
<accession>A0ABQ0S786</accession>
<evidence type="ECO:0000256" key="4">
    <source>
        <dbReference type="ARBA" id="ARBA00022723"/>
    </source>
</evidence>
<reference evidence="9 10" key="1">
    <citation type="submission" date="2019-06" db="EMBL/GenBank/DDBJ databases">
        <title>Whole genome shotgun sequence of Pseudonocardia saturnea NBRC 14499.</title>
        <authorList>
            <person name="Hosoyama A."/>
            <person name="Uohara A."/>
            <person name="Ohji S."/>
            <person name="Ichikawa N."/>
        </authorList>
    </citation>
    <scope>NUCLEOTIDE SEQUENCE [LARGE SCALE GENOMIC DNA]</scope>
    <source>
        <strain evidence="9 10">NBRC 14499</strain>
    </source>
</reference>
<dbReference type="PROSITE" id="PS00086">
    <property type="entry name" value="CYTOCHROME_P450"/>
    <property type="match status" value="1"/>
</dbReference>
<dbReference type="EMBL" id="BJNH01000082">
    <property type="protein sequence ID" value="GEC28479.1"/>
    <property type="molecule type" value="Genomic_DNA"/>
</dbReference>
<evidence type="ECO:0000256" key="1">
    <source>
        <dbReference type="ARBA" id="ARBA00001971"/>
    </source>
</evidence>
<keyword evidence="3 8" id="KW-0349">Heme</keyword>
<dbReference type="PANTHER" id="PTHR24286:SF24">
    <property type="entry name" value="LANOSTEROL 14-ALPHA DEMETHYLASE"/>
    <property type="match status" value="1"/>
</dbReference>
<keyword evidence="10" id="KW-1185">Reference proteome</keyword>
<dbReference type="InterPro" id="IPR017972">
    <property type="entry name" value="Cyt_P450_CS"/>
</dbReference>
<evidence type="ECO:0000256" key="5">
    <source>
        <dbReference type="ARBA" id="ARBA00023002"/>
    </source>
</evidence>
<organism evidence="9 10">
    <name type="scientific">Pseudonocardia saturnea</name>
    <dbReference type="NCBI Taxonomy" id="33909"/>
    <lineage>
        <taxon>Bacteria</taxon>
        <taxon>Bacillati</taxon>
        <taxon>Actinomycetota</taxon>
        <taxon>Actinomycetes</taxon>
        <taxon>Pseudonocardiales</taxon>
        <taxon>Pseudonocardiaceae</taxon>
        <taxon>Pseudonocardia</taxon>
    </lineage>
</organism>
<keyword evidence="5 8" id="KW-0560">Oxidoreductase</keyword>
<dbReference type="Gene3D" id="1.10.630.10">
    <property type="entry name" value="Cytochrome P450"/>
    <property type="match status" value="1"/>
</dbReference>
<evidence type="ECO:0000313" key="9">
    <source>
        <dbReference type="EMBL" id="GEC28479.1"/>
    </source>
</evidence>
<dbReference type="InterPro" id="IPR036396">
    <property type="entry name" value="Cyt_P450_sf"/>
</dbReference>
<dbReference type="PRINTS" id="PR00385">
    <property type="entry name" value="P450"/>
</dbReference>
<keyword evidence="7 8" id="KW-0503">Monooxygenase</keyword>
<dbReference type="InterPro" id="IPR001128">
    <property type="entry name" value="Cyt_P450"/>
</dbReference>
<evidence type="ECO:0000256" key="7">
    <source>
        <dbReference type="ARBA" id="ARBA00023033"/>
    </source>
</evidence>
<dbReference type="Pfam" id="PF00067">
    <property type="entry name" value="p450"/>
    <property type="match status" value="1"/>
</dbReference>
<protein>
    <submittedName>
        <fullName evidence="9">Cytochrome P450 139</fullName>
    </submittedName>
</protein>
<gene>
    <name evidence="9" type="primary">cyp139</name>
    <name evidence="9" type="ORF">PSA01_55080</name>
</gene>
<keyword evidence="4 8" id="KW-0479">Metal-binding</keyword>
<evidence type="ECO:0000256" key="2">
    <source>
        <dbReference type="ARBA" id="ARBA00010617"/>
    </source>
</evidence>
<dbReference type="PANTHER" id="PTHR24286">
    <property type="entry name" value="CYTOCHROME P450 26"/>
    <property type="match status" value="1"/>
</dbReference>
<name>A0ABQ0S786_9PSEU</name>
<evidence type="ECO:0000256" key="6">
    <source>
        <dbReference type="ARBA" id="ARBA00023004"/>
    </source>
</evidence>